<reference evidence="8 9" key="1">
    <citation type="submission" date="2024-10" db="EMBL/GenBank/DDBJ databases">
        <title>The Natural Products Discovery Center: Release of the First 8490 Sequenced Strains for Exploring Actinobacteria Biosynthetic Diversity.</title>
        <authorList>
            <person name="Kalkreuter E."/>
            <person name="Kautsar S.A."/>
            <person name="Yang D."/>
            <person name="Bader C.D."/>
            <person name="Teijaro C.N."/>
            <person name="Fluegel L."/>
            <person name="Davis C.M."/>
            <person name="Simpson J.R."/>
            <person name="Lauterbach L."/>
            <person name="Steele A.D."/>
            <person name="Gui C."/>
            <person name="Meng S."/>
            <person name="Li G."/>
            <person name="Viehrig K."/>
            <person name="Ye F."/>
            <person name="Su P."/>
            <person name="Kiefer A.F."/>
            <person name="Nichols A."/>
            <person name="Cepeda A.J."/>
            <person name="Yan W."/>
            <person name="Fan B."/>
            <person name="Jiang Y."/>
            <person name="Adhikari A."/>
            <person name="Zheng C.-J."/>
            <person name="Schuster L."/>
            <person name="Cowan T.M."/>
            <person name="Smanski M.J."/>
            <person name="Chevrette M.G."/>
            <person name="De Carvalho L.P.S."/>
            <person name="Shen B."/>
        </authorList>
    </citation>
    <scope>NUCLEOTIDE SEQUENCE [LARGE SCALE GENOMIC DNA]</scope>
    <source>
        <strain evidence="8 9">NPDC087045</strain>
    </source>
</reference>
<dbReference type="Pfam" id="PF25917">
    <property type="entry name" value="BSH_RND"/>
    <property type="match status" value="1"/>
</dbReference>
<evidence type="ECO:0000259" key="4">
    <source>
        <dbReference type="Pfam" id="PF25876"/>
    </source>
</evidence>
<dbReference type="InterPro" id="IPR058626">
    <property type="entry name" value="MdtA-like_b-barrel"/>
</dbReference>
<accession>A0ABW8F4U9</accession>
<comment type="subcellular location">
    <subcellularLocation>
        <location evidence="1">Cell envelope</location>
    </subcellularLocation>
</comment>
<feature type="domain" description="Multidrug resistance protein MdtA-like alpha-helical hairpin" evidence="4">
    <location>
        <begin position="116"/>
        <end position="184"/>
    </location>
</feature>
<evidence type="ECO:0000259" key="6">
    <source>
        <dbReference type="Pfam" id="PF25944"/>
    </source>
</evidence>
<dbReference type="PROSITE" id="PS51318">
    <property type="entry name" value="TAT"/>
    <property type="match status" value="1"/>
</dbReference>
<dbReference type="Pfam" id="PF25967">
    <property type="entry name" value="RND-MFP_C"/>
    <property type="match status" value="1"/>
</dbReference>
<name>A0ABW8F4U9_9BURK</name>
<dbReference type="EMBL" id="JBIUZV010000017">
    <property type="protein sequence ID" value="MFJ3048316.1"/>
    <property type="molecule type" value="Genomic_DNA"/>
</dbReference>
<dbReference type="InterPro" id="IPR006311">
    <property type="entry name" value="TAT_signal"/>
</dbReference>
<dbReference type="Gene3D" id="2.40.50.100">
    <property type="match status" value="1"/>
</dbReference>
<dbReference type="PANTHER" id="PTHR30158:SF10">
    <property type="entry name" value="CATION EFFLUX PUMP"/>
    <property type="match status" value="1"/>
</dbReference>
<gene>
    <name evidence="8" type="ORF">ACIPEN_20985</name>
</gene>
<evidence type="ECO:0000313" key="9">
    <source>
        <dbReference type="Proteomes" id="UP001617427"/>
    </source>
</evidence>
<dbReference type="Gene3D" id="1.10.287.470">
    <property type="entry name" value="Helix hairpin bin"/>
    <property type="match status" value="1"/>
</dbReference>
<dbReference type="Pfam" id="PF25876">
    <property type="entry name" value="HH_MFP_RND"/>
    <property type="match status" value="1"/>
</dbReference>
<evidence type="ECO:0000259" key="7">
    <source>
        <dbReference type="Pfam" id="PF25967"/>
    </source>
</evidence>
<feature type="domain" description="Multidrug resistance protein MdtA-like barrel-sandwich hybrid" evidence="5">
    <location>
        <begin position="75"/>
        <end position="215"/>
    </location>
</feature>
<dbReference type="SUPFAM" id="SSF111369">
    <property type="entry name" value="HlyD-like secretion proteins"/>
    <property type="match status" value="1"/>
</dbReference>
<dbReference type="PANTHER" id="PTHR30158">
    <property type="entry name" value="ACRA/E-RELATED COMPONENT OF DRUG EFFLUX TRANSPORTER"/>
    <property type="match status" value="1"/>
</dbReference>
<dbReference type="RefSeq" id="WP_050469020.1">
    <property type="nucleotide sequence ID" value="NZ_JBIUZV010000017.1"/>
</dbReference>
<evidence type="ECO:0000256" key="1">
    <source>
        <dbReference type="ARBA" id="ARBA00004196"/>
    </source>
</evidence>
<dbReference type="Gene3D" id="2.40.420.20">
    <property type="match status" value="1"/>
</dbReference>
<feature type="domain" description="Multidrug resistance protein MdtA-like C-terminal permuted SH3" evidence="7">
    <location>
        <begin position="311"/>
        <end position="371"/>
    </location>
</feature>
<evidence type="ECO:0000259" key="5">
    <source>
        <dbReference type="Pfam" id="PF25917"/>
    </source>
</evidence>
<proteinExistence type="inferred from homology"/>
<dbReference type="InterPro" id="IPR058624">
    <property type="entry name" value="MdtA-like_HH"/>
</dbReference>
<organism evidence="8 9">
    <name type="scientific">Herbaspirillum chlorophenolicum</name>
    <dbReference type="NCBI Taxonomy" id="211589"/>
    <lineage>
        <taxon>Bacteria</taxon>
        <taxon>Pseudomonadati</taxon>
        <taxon>Pseudomonadota</taxon>
        <taxon>Betaproteobacteria</taxon>
        <taxon>Burkholderiales</taxon>
        <taxon>Oxalobacteraceae</taxon>
        <taxon>Herbaspirillum</taxon>
    </lineage>
</organism>
<dbReference type="InterPro" id="IPR058625">
    <property type="entry name" value="MdtA-like_BSH"/>
</dbReference>
<evidence type="ECO:0000256" key="2">
    <source>
        <dbReference type="ARBA" id="ARBA00009477"/>
    </source>
</evidence>
<comment type="similarity">
    <text evidence="2">Belongs to the membrane fusion protein (MFP) (TC 8.A.1) family.</text>
</comment>
<dbReference type="Pfam" id="PF25944">
    <property type="entry name" value="Beta-barrel_RND"/>
    <property type="match status" value="1"/>
</dbReference>
<sequence length="403" mass="42184">MNTPTTLRRRFALTATVLAVIALTVGGAISAVGLSANASTAPAAPPAAPVDVAEVVSKQIIDWQAYSGRIEAVDRVEVRPLVGGTLTQVHFKDGALVKKGDVLFTIDPRPYAAEVARTEAQLAGAEARAGYTSSDVARGQRLLGDNAIAKRDFEEKQNAAREAAANVQAAKAAVRAARLNLEYTQITAPVSGRISRAEVTVGNVVNPGSANAPLTTLVSVSKVYASFDVDEQSFLKYVNPARAAGATVPVYLGLANEDGYSRQGKVGSVDNRLDPASGTIRVRAVFDNGDGQLIPGLYARVRLGGGAPHEAVLIDEKALGTDQDKRFVMVAGKDNHATYRQVRIGANQDGLVVVESGLKTGEHIVVNGLQRIRPGDAIAPTVVPMQPQAKTAEAQAQPADGKA</sequence>
<protein>
    <submittedName>
        <fullName evidence="8">Efflux RND transporter periplasmic adaptor subunit</fullName>
    </submittedName>
</protein>
<keyword evidence="3" id="KW-0175">Coiled coil</keyword>
<comment type="caution">
    <text evidence="8">The sequence shown here is derived from an EMBL/GenBank/DDBJ whole genome shotgun (WGS) entry which is preliminary data.</text>
</comment>
<dbReference type="NCBIfam" id="TIGR01730">
    <property type="entry name" value="RND_mfp"/>
    <property type="match status" value="1"/>
</dbReference>
<dbReference type="InterPro" id="IPR058627">
    <property type="entry name" value="MdtA-like_C"/>
</dbReference>
<dbReference type="Gene3D" id="2.40.30.170">
    <property type="match status" value="1"/>
</dbReference>
<evidence type="ECO:0000256" key="3">
    <source>
        <dbReference type="SAM" id="Coils"/>
    </source>
</evidence>
<dbReference type="Proteomes" id="UP001617427">
    <property type="component" value="Unassembled WGS sequence"/>
</dbReference>
<feature type="coiled-coil region" evidence="3">
    <location>
        <begin position="153"/>
        <end position="180"/>
    </location>
</feature>
<evidence type="ECO:0000313" key="8">
    <source>
        <dbReference type="EMBL" id="MFJ3048316.1"/>
    </source>
</evidence>
<feature type="domain" description="Multidrug resistance protein MdtA-like beta-barrel" evidence="6">
    <location>
        <begin position="223"/>
        <end position="303"/>
    </location>
</feature>
<dbReference type="InterPro" id="IPR006143">
    <property type="entry name" value="RND_pump_MFP"/>
</dbReference>
<keyword evidence="9" id="KW-1185">Reference proteome</keyword>